<evidence type="ECO:0000313" key="1">
    <source>
        <dbReference type="EMBL" id="PIK25279.1"/>
    </source>
</evidence>
<evidence type="ECO:0000313" key="2">
    <source>
        <dbReference type="Proteomes" id="UP000230768"/>
    </source>
</evidence>
<proteinExistence type="predicted"/>
<comment type="caution">
    <text evidence="1">The sequence shown here is derived from an EMBL/GenBank/DDBJ whole genome shotgun (WGS) entry which is preliminary data.</text>
</comment>
<protein>
    <submittedName>
        <fullName evidence="1">Uncharacterized protein</fullName>
    </submittedName>
</protein>
<dbReference type="EMBL" id="PEKP01000043">
    <property type="protein sequence ID" value="PIK25279.1"/>
    <property type="molecule type" value="Genomic_DNA"/>
</dbReference>
<reference evidence="1 2" key="1">
    <citation type="submission" date="2017-11" db="EMBL/GenBank/DDBJ databases">
        <title>Draft genome sequence of Bacillus pumilus 51_5il from lake Gorkoye (Russia: Novosibirsk region).</title>
        <authorList>
            <person name="Shipova A.A."/>
            <person name="Rozanov A.S."/>
            <person name="Bryanskaya A.V."/>
            <person name="Peltek S.E."/>
        </authorList>
    </citation>
    <scope>NUCLEOTIDE SEQUENCE [LARGE SCALE GENOMIC DNA]</scope>
    <source>
        <strain evidence="1 2">51_5il</strain>
    </source>
</reference>
<sequence length="95" mass="11254">MRQAQKMSEEKMVRFEFVDLANAVTIKTFNKEIYVLKSSLFVQNVHNNQILRFHEIYYDIRTVRTIEGKVLAKRKNRNSELVKVGRSRSVSYRAS</sequence>
<dbReference type="AlphaFoldDB" id="A0A2G8IP82"/>
<organism evidence="1 2">
    <name type="scientific">Bacillus pumilus</name>
    <name type="common">Bacillus mesentericus</name>
    <dbReference type="NCBI Taxonomy" id="1408"/>
    <lineage>
        <taxon>Bacteria</taxon>
        <taxon>Bacillati</taxon>
        <taxon>Bacillota</taxon>
        <taxon>Bacilli</taxon>
        <taxon>Bacillales</taxon>
        <taxon>Bacillaceae</taxon>
        <taxon>Bacillus</taxon>
    </lineage>
</organism>
<dbReference type="Proteomes" id="UP000230768">
    <property type="component" value="Unassembled WGS sequence"/>
</dbReference>
<gene>
    <name evidence="1" type="ORF">CTV99_18775</name>
</gene>
<name>A0A2G8IP82_BACPU</name>
<accession>A0A2G8IP82</accession>